<feature type="compositionally biased region" description="Polar residues" evidence="1">
    <location>
        <begin position="60"/>
        <end position="73"/>
    </location>
</feature>
<dbReference type="AlphaFoldDB" id="A8PCG1"/>
<reference evidence="2 3" key="1">
    <citation type="journal article" date="2010" name="Proc. Natl. Acad. Sci. U.S.A.">
        <title>Insights into evolution of multicellular fungi from the assembled chromosomes of the mushroom Coprinopsis cinerea (Coprinus cinereus).</title>
        <authorList>
            <person name="Stajich J.E."/>
            <person name="Wilke S.K."/>
            <person name="Ahren D."/>
            <person name="Au C.H."/>
            <person name="Birren B.W."/>
            <person name="Borodovsky M."/>
            <person name="Burns C."/>
            <person name="Canback B."/>
            <person name="Casselton L.A."/>
            <person name="Cheng C.K."/>
            <person name="Deng J."/>
            <person name="Dietrich F.S."/>
            <person name="Fargo D.C."/>
            <person name="Farman M.L."/>
            <person name="Gathman A.C."/>
            <person name="Goldberg J."/>
            <person name="Guigo R."/>
            <person name="Hoegger P.J."/>
            <person name="Hooker J.B."/>
            <person name="Huggins A."/>
            <person name="James T.Y."/>
            <person name="Kamada T."/>
            <person name="Kilaru S."/>
            <person name="Kodira C."/>
            <person name="Kues U."/>
            <person name="Kupfer D."/>
            <person name="Kwan H.S."/>
            <person name="Lomsadze A."/>
            <person name="Li W."/>
            <person name="Lilly W.W."/>
            <person name="Ma L.J."/>
            <person name="Mackey A.J."/>
            <person name="Manning G."/>
            <person name="Martin F."/>
            <person name="Muraguchi H."/>
            <person name="Natvig D.O."/>
            <person name="Palmerini H."/>
            <person name="Ramesh M.A."/>
            <person name="Rehmeyer C.J."/>
            <person name="Roe B.A."/>
            <person name="Shenoy N."/>
            <person name="Stanke M."/>
            <person name="Ter-Hovhannisyan V."/>
            <person name="Tunlid A."/>
            <person name="Velagapudi R."/>
            <person name="Vision T.J."/>
            <person name="Zeng Q."/>
            <person name="Zolan M.E."/>
            <person name="Pukkila P.J."/>
        </authorList>
    </citation>
    <scope>NUCLEOTIDE SEQUENCE [LARGE SCALE GENOMIC DNA]</scope>
    <source>
        <strain evidence="3">Okayama-7 / 130 / ATCC MYA-4618 / FGSC 9003</strain>
    </source>
</reference>
<dbReference type="EMBL" id="AACS02000011">
    <property type="protein sequence ID" value="EAU81444.1"/>
    <property type="molecule type" value="Genomic_DNA"/>
</dbReference>
<feature type="compositionally biased region" description="Polar residues" evidence="1">
    <location>
        <begin position="26"/>
        <end position="51"/>
    </location>
</feature>
<dbReference type="GeneID" id="6017029"/>
<proteinExistence type="predicted"/>
<organism evidence="2 3">
    <name type="scientific">Coprinopsis cinerea (strain Okayama-7 / 130 / ATCC MYA-4618 / FGSC 9003)</name>
    <name type="common">Inky cap fungus</name>
    <name type="synonym">Hormographiella aspergillata</name>
    <dbReference type="NCBI Taxonomy" id="240176"/>
    <lineage>
        <taxon>Eukaryota</taxon>
        <taxon>Fungi</taxon>
        <taxon>Dikarya</taxon>
        <taxon>Basidiomycota</taxon>
        <taxon>Agaricomycotina</taxon>
        <taxon>Agaricomycetes</taxon>
        <taxon>Agaricomycetidae</taxon>
        <taxon>Agaricales</taxon>
        <taxon>Agaricineae</taxon>
        <taxon>Psathyrellaceae</taxon>
        <taxon>Coprinopsis</taxon>
    </lineage>
</organism>
<dbReference type="Proteomes" id="UP000001861">
    <property type="component" value="Unassembled WGS sequence"/>
</dbReference>
<sequence>MNAKTVARRSTATVTSSRSRVTSSTCDENSTPSIATQSANSRKKPTLNSTVRRPAARPLGTQSPRTSLGSITLNAPRVLSTPPAFGLKDTPKTTRTTIQFDGEGNKENIPPFRLASLSSLSPPRPKRNANSLAMASLKRASTLPSLSTSRLSHVAPYFPRTTTVNHSDTDDDSDAALSRPLSRRVLTSPSRLTRSITAYQKDGKVLLRFGKVTPLALEPGSESDSSFEMGMEDEEDSEKLEAALVGLQKALGKLEVNGGL</sequence>
<keyword evidence="3" id="KW-1185">Reference proteome</keyword>
<evidence type="ECO:0000313" key="2">
    <source>
        <dbReference type="EMBL" id="EAU81444.1"/>
    </source>
</evidence>
<protein>
    <submittedName>
        <fullName evidence="2">Uncharacterized protein</fullName>
    </submittedName>
</protein>
<dbReference type="InParanoid" id="A8PCG1"/>
<accession>A8PCG1</accession>
<feature type="region of interest" description="Disordered" evidence="1">
    <location>
        <begin position="160"/>
        <end position="182"/>
    </location>
</feature>
<feature type="compositionally biased region" description="Low complexity" evidence="1">
    <location>
        <begin position="8"/>
        <end position="25"/>
    </location>
</feature>
<feature type="region of interest" description="Disordered" evidence="1">
    <location>
        <begin position="217"/>
        <end position="237"/>
    </location>
</feature>
<dbReference type="RefSeq" id="XP_001840388.1">
    <property type="nucleotide sequence ID" value="XM_001840336.1"/>
</dbReference>
<name>A8PCG1_COPC7</name>
<dbReference type="VEuPathDB" id="FungiDB:CC1G_05274"/>
<gene>
    <name evidence="2" type="ORF">CC1G_05274</name>
</gene>
<evidence type="ECO:0000313" key="3">
    <source>
        <dbReference type="Proteomes" id="UP000001861"/>
    </source>
</evidence>
<comment type="caution">
    <text evidence="2">The sequence shown here is derived from an EMBL/GenBank/DDBJ whole genome shotgun (WGS) entry which is preliminary data.</text>
</comment>
<evidence type="ECO:0000256" key="1">
    <source>
        <dbReference type="SAM" id="MobiDB-lite"/>
    </source>
</evidence>
<feature type="region of interest" description="Disordered" evidence="1">
    <location>
        <begin position="1"/>
        <end position="111"/>
    </location>
</feature>
<dbReference type="KEGG" id="cci:CC1G_05274"/>